<dbReference type="EMBL" id="REGN01002447">
    <property type="protein sequence ID" value="RNA28021.1"/>
    <property type="molecule type" value="Genomic_DNA"/>
</dbReference>
<dbReference type="SUPFAM" id="SSF82657">
    <property type="entry name" value="BolA-like"/>
    <property type="match status" value="1"/>
</dbReference>
<dbReference type="InterPro" id="IPR036065">
    <property type="entry name" value="BolA-like_sf"/>
</dbReference>
<reference evidence="3 4" key="1">
    <citation type="journal article" date="2018" name="Sci. Rep.">
        <title>Genomic signatures of local adaptation to the degree of environmental predictability in rotifers.</title>
        <authorList>
            <person name="Franch-Gras L."/>
            <person name="Hahn C."/>
            <person name="Garcia-Roger E.M."/>
            <person name="Carmona M.J."/>
            <person name="Serra M."/>
            <person name="Gomez A."/>
        </authorList>
    </citation>
    <scope>NUCLEOTIDE SEQUENCE [LARGE SCALE GENOMIC DNA]</scope>
    <source>
        <strain evidence="3">HYR1</strain>
    </source>
</reference>
<gene>
    <name evidence="3" type="ORF">BpHYR1_008393</name>
</gene>
<accession>A0A3M7RWT1</accession>
<dbReference type="STRING" id="10195.A0A3M7RWT1"/>
<dbReference type="Gene3D" id="3.30.300.90">
    <property type="entry name" value="BolA-like"/>
    <property type="match status" value="1"/>
</dbReference>
<dbReference type="PANTHER" id="PTHR46188">
    <property type="entry name" value="BOLA-LIKE PROTEIN 3"/>
    <property type="match status" value="1"/>
</dbReference>
<evidence type="ECO:0000313" key="3">
    <source>
        <dbReference type="EMBL" id="RNA28021.1"/>
    </source>
</evidence>
<protein>
    <submittedName>
        <fullName evidence="3">BolA 3</fullName>
    </submittedName>
</protein>
<dbReference type="GO" id="GO:0005759">
    <property type="term" value="C:mitochondrial matrix"/>
    <property type="evidence" value="ECO:0007669"/>
    <property type="project" value="TreeGrafter"/>
</dbReference>
<comment type="caution">
    <text evidence="3">The sequence shown here is derived from an EMBL/GenBank/DDBJ whole genome shotgun (WGS) entry which is preliminary data.</text>
</comment>
<organism evidence="3 4">
    <name type="scientific">Brachionus plicatilis</name>
    <name type="common">Marine rotifer</name>
    <name type="synonym">Brachionus muelleri</name>
    <dbReference type="NCBI Taxonomy" id="10195"/>
    <lineage>
        <taxon>Eukaryota</taxon>
        <taxon>Metazoa</taxon>
        <taxon>Spiralia</taxon>
        <taxon>Gnathifera</taxon>
        <taxon>Rotifera</taxon>
        <taxon>Eurotatoria</taxon>
        <taxon>Monogononta</taxon>
        <taxon>Pseudotrocha</taxon>
        <taxon>Ploima</taxon>
        <taxon>Brachionidae</taxon>
        <taxon>Brachionus</taxon>
    </lineage>
</organism>
<dbReference type="Proteomes" id="UP000276133">
    <property type="component" value="Unassembled WGS sequence"/>
</dbReference>
<keyword evidence="4" id="KW-1185">Reference proteome</keyword>
<dbReference type="PANTHER" id="PTHR46188:SF1">
    <property type="entry name" value="BOLA-LIKE PROTEIN 3"/>
    <property type="match status" value="1"/>
</dbReference>
<dbReference type="OrthoDB" id="203381at2759"/>
<dbReference type="InterPro" id="IPR052275">
    <property type="entry name" value="Mt_Fe-S_assembly_factor"/>
</dbReference>
<evidence type="ECO:0000313" key="4">
    <source>
        <dbReference type="Proteomes" id="UP000276133"/>
    </source>
</evidence>
<evidence type="ECO:0000256" key="2">
    <source>
        <dbReference type="RuleBase" id="RU003860"/>
    </source>
</evidence>
<dbReference type="InterPro" id="IPR002634">
    <property type="entry name" value="BolA"/>
</dbReference>
<dbReference type="AlphaFoldDB" id="A0A3M7RWT1"/>
<sequence length="127" mass="14601">MSTIRYLNLFKSFNQSKNLIRIAPRWSNKTLKRNFFTSGSFKNSNSNQSTEGEQKLIDLLRARFPAAKSIEVVDISGGCGAMYTIYVESEDFKNLRTVKQHQLVNECLRNEIKENMHGLRIQTAVPK</sequence>
<dbReference type="Pfam" id="PF01722">
    <property type="entry name" value="BolA"/>
    <property type="match status" value="1"/>
</dbReference>
<proteinExistence type="inferred from homology"/>
<name>A0A3M7RWT1_BRAPC</name>
<comment type="similarity">
    <text evidence="1 2">Belongs to the BolA/IbaG family.</text>
</comment>
<evidence type="ECO:0000256" key="1">
    <source>
        <dbReference type="ARBA" id="ARBA00005578"/>
    </source>
</evidence>